<accession>A0A248JL91</accession>
<feature type="transmembrane region" description="Helical" evidence="1">
    <location>
        <begin position="110"/>
        <end position="127"/>
    </location>
</feature>
<keyword evidence="1" id="KW-1133">Transmembrane helix</keyword>
<keyword evidence="3" id="KW-1185">Reference proteome</keyword>
<evidence type="ECO:0000256" key="1">
    <source>
        <dbReference type="SAM" id="Phobius"/>
    </source>
</evidence>
<dbReference type="Proteomes" id="UP000197153">
    <property type="component" value="Chromosome 1"/>
</dbReference>
<organism evidence="2 3">
    <name type="scientific">Nitrospirillum viridazoti CBAmc</name>
    <dbReference type="NCBI Taxonomy" id="1441467"/>
    <lineage>
        <taxon>Bacteria</taxon>
        <taxon>Pseudomonadati</taxon>
        <taxon>Pseudomonadota</taxon>
        <taxon>Alphaproteobacteria</taxon>
        <taxon>Rhodospirillales</taxon>
        <taxon>Azospirillaceae</taxon>
        <taxon>Nitrospirillum</taxon>
        <taxon>Nitrospirillum viridazoti</taxon>
    </lineage>
</organism>
<name>A0A248JL91_9PROT</name>
<protein>
    <submittedName>
        <fullName evidence="2">Uncharacterized protein</fullName>
    </submittedName>
</protein>
<feature type="transmembrane region" description="Helical" evidence="1">
    <location>
        <begin position="44"/>
        <end position="65"/>
    </location>
</feature>
<sequence>MSVAVLFPPASRRYILTSVVTAVLYVLSIKVISWGQSQLDGPLLWAAILVPVGCIAVQLWATLRLMTQVDEFMRALLARRFIIAACLAFIVASAWGFLETFARVDHLPGYMVYAIFWVAFCIVSPFIRSTR</sequence>
<keyword evidence="1" id="KW-0472">Membrane</keyword>
<feature type="transmembrane region" description="Helical" evidence="1">
    <location>
        <begin position="14"/>
        <end position="32"/>
    </location>
</feature>
<dbReference type="AlphaFoldDB" id="A0A248JL91"/>
<gene>
    <name evidence="2" type="ORF">Y958_00760</name>
</gene>
<reference evidence="2 3" key="1">
    <citation type="submission" date="2017-06" db="EMBL/GenBank/DDBJ databases">
        <title>Complete genome sequence of Nitrospirillum amazonense strain CBAmC, an endophytic nitrogen-fixing and plant growth-promoting bacterium, isolated from sugarcane.</title>
        <authorList>
            <person name="Schwab S."/>
            <person name="dos Santos Teixeira K.R."/>
            <person name="Simoes Araujo J.L."/>
            <person name="Soares Vidal M."/>
            <person name="Borges de Freitas H.R."/>
            <person name="Rivello Crivelaro A.L."/>
            <person name="Bueno de Camargo Nunes A."/>
            <person name="dos Santos C.M."/>
            <person name="Palmeira da Silva Rosa D."/>
            <person name="da Silva Padilha D."/>
            <person name="da Silva E."/>
            <person name="Araujo Terra L."/>
            <person name="Soares Mendes V."/>
            <person name="Farinelli L."/>
            <person name="Magalhaes Cruz L."/>
            <person name="Baldani J.I."/>
        </authorList>
    </citation>
    <scope>NUCLEOTIDE SEQUENCE [LARGE SCALE GENOMIC DNA]</scope>
    <source>
        <strain evidence="2 3">CBAmC</strain>
    </source>
</reference>
<dbReference type="KEGG" id="nao:Y958_00760"/>
<dbReference type="RefSeq" id="WP_088870514.1">
    <property type="nucleotide sequence ID" value="NZ_CP022110.1"/>
</dbReference>
<feature type="transmembrane region" description="Helical" evidence="1">
    <location>
        <begin position="77"/>
        <end position="98"/>
    </location>
</feature>
<keyword evidence="1" id="KW-0812">Transmembrane</keyword>
<evidence type="ECO:0000313" key="2">
    <source>
        <dbReference type="EMBL" id="ASG19513.1"/>
    </source>
</evidence>
<evidence type="ECO:0000313" key="3">
    <source>
        <dbReference type="Proteomes" id="UP000197153"/>
    </source>
</evidence>
<dbReference type="EMBL" id="CP022110">
    <property type="protein sequence ID" value="ASG19513.1"/>
    <property type="molecule type" value="Genomic_DNA"/>
</dbReference>
<proteinExistence type="predicted"/>